<feature type="region of interest" description="Disordered" evidence="2">
    <location>
        <begin position="28"/>
        <end position="54"/>
    </location>
</feature>
<protein>
    <recommendedName>
        <fullName evidence="1">Myristoyl-CoA:protein N-myristoyltransferase</fullName>
    </recommendedName>
</protein>
<evidence type="ECO:0000313" key="5">
    <source>
        <dbReference type="WBParaSite" id="ECPE_0001074501-mRNA-1"/>
    </source>
</evidence>
<dbReference type="Proteomes" id="UP000272942">
    <property type="component" value="Unassembled WGS sequence"/>
</dbReference>
<dbReference type="EMBL" id="UZAN01049544">
    <property type="protein sequence ID" value="VDP87505.1"/>
    <property type="molecule type" value="Genomic_DNA"/>
</dbReference>
<reference evidence="5" key="1">
    <citation type="submission" date="2016-06" db="UniProtKB">
        <authorList>
            <consortium name="WormBaseParasite"/>
        </authorList>
    </citation>
    <scope>IDENTIFICATION</scope>
</reference>
<dbReference type="PANTHER" id="PTHR11377">
    <property type="entry name" value="N-MYRISTOYL TRANSFERASE"/>
    <property type="match status" value="1"/>
</dbReference>
<gene>
    <name evidence="3" type="ORF">ECPE_LOCUS10712</name>
</gene>
<dbReference type="GO" id="GO:0004379">
    <property type="term" value="F:glycylpeptide N-tetradecanoyltransferase activity"/>
    <property type="evidence" value="ECO:0007669"/>
    <property type="project" value="InterPro"/>
</dbReference>
<dbReference type="InterPro" id="IPR000903">
    <property type="entry name" value="NMT"/>
</dbReference>
<evidence type="ECO:0000256" key="1">
    <source>
        <dbReference type="ARBA" id="ARBA00031242"/>
    </source>
</evidence>
<proteinExistence type="predicted"/>
<evidence type="ECO:0000313" key="3">
    <source>
        <dbReference type="EMBL" id="VDP87505.1"/>
    </source>
</evidence>
<keyword evidence="4" id="KW-1185">Reference proteome</keyword>
<dbReference type="SUPFAM" id="SSF55729">
    <property type="entry name" value="Acyl-CoA N-acyltransferases (Nat)"/>
    <property type="match status" value="1"/>
</dbReference>
<accession>A0A183AUS7</accession>
<sequence>MFYLHFRIGFLSTKPFVTFSIDSQKQKKKGKKHKVPVAHDGDAPSTSAGESAAGEDSKAVANNLMKSGLSDLLLKRLTNVMLVSGTDSLNQVPGTTKEKRCKNDYRFWRTQPVPDLNEEISENGPIEPDKTIDEIRPEPYSLPDGFLWCEVSLDDEKQVSRFTFFHFWSASIVRSFFTTPICVMDSRQRITP</sequence>
<dbReference type="PANTHER" id="PTHR11377:SF5">
    <property type="entry name" value="GLYCYLPEPTIDE N-TETRADECANOYLTRANSFERASE"/>
    <property type="match status" value="1"/>
</dbReference>
<reference evidence="3 4" key="2">
    <citation type="submission" date="2018-11" db="EMBL/GenBank/DDBJ databases">
        <authorList>
            <consortium name="Pathogen Informatics"/>
        </authorList>
    </citation>
    <scope>NUCLEOTIDE SEQUENCE [LARGE SCALE GENOMIC DNA]</scope>
    <source>
        <strain evidence="3 4">Egypt</strain>
    </source>
</reference>
<dbReference type="Gene3D" id="3.40.630.170">
    <property type="match status" value="1"/>
</dbReference>
<name>A0A183AUS7_9TREM</name>
<dbReference type="GO" id="GO:0005737">
    <property type="term" value="C:cytoplasm"/>
    <property type="evidence" value="ECO:0007669"/>
    <property type="project" value="TreeGrafter"/>
</dbReference>
<evidence type="ECO:0000313" key="4">
    <source>
        <dbReference type="Proteomes" id="UP000272942"/>
    </source>
</evidence>
<evidence type="ECO:0000256" key="2">
    <source>
        <dbReference type="SAM" id="MobiDB-lite"/>
    </source>
</evidence>
<dbReference type="WBParaSite" id="ECPE_0001074501-mRNA-1">
    <property type="protein sequence ID" value="ECPE_0001074501-mRNA-1"/>
    <property type="gene ID" value="ECPE_0001074501"/>
</dbReference>
<dbReference type="InterPro" id="IPR016181">
    <property type="entry name" value="Acyl_CoA_acyltransferase"/>
</dbReference>
<dbReference type="OrthoDB" id="6270299at2759"/>
<organism evidence="5">
    <name type="scientific">Echinostoma caproni</name>
    <dbReference type="NCBI Taxonomy" id="27848"/>
    <lineage>
        <taxon>Eukaryota</taxon>
        <taxon>Metazoa</taxon>
        <taxon>Spiralia</taxon>
        <taxon>Lophotrochozoa</taxon>
        <taxon>Platyhelminthes</taxon>
        <taxon>Trematoda</taxon>
        <taxon>Digenea</taxon>
        <taxon>Plagiorchiida</taxon>
        <taxon>Echinostomata</taxon>
        <taxon>Echinostomatoidea</taxon>
        <taxon>Echinostomatidae</taxon>
        <taxon>Echinostoma</taxon>
    </lineage>
</organism>
<dbReference type="AlphaFoldDB" id="A0A183AUS7"/>